<evidence type="ECO:0000256" key="4">
    <source>
        <dbReference type="ARBA" id="ARBA00022448"/>
    </source>
</evidence>
<feature type="non-terminal residue" evidence="15">
    <location>
        <position position="117"/>
    </location>
</feature>
<keyword evidence="5" id="KW-0934">Plastid</keyword>
<evidence type="ECO:0000256" key="9">
    <source>
        <dbReference type="ARBA" id="ARBA00023027"/>
    </source>
</evidence>
<feature type="transmembrane region" description="Helical" evidence="13">
    <location>
        <begin position="12"/>
        <end position="30"/>
    </location>
</feature>
<feature type="transmembrane region" description="Helical" evidence="13">
    <location>
        <begin position="42"/>
        <end position="65"/>
    </location>
</feature>
<keyword evidence="4" id="KW-0813">Transport</keyword>
<dbReference type="InterPro" id="IPR003945">
    <property type="entry name" value="NU5C-like"/>
</dbReference>
<feature type="transmembrane region" description="Helical" evidence="13">
    <location>
        <begin position="80"/>
        <end position="100"/>
    </location>
</feature>
<feature type="domain" description="NADH:quinone oxidoreductase/Mrp antiporter transmembrane" evidence="14">
    <location>
        <begin position="54"/>
        <end position="110"/>
    </location>
</feature>
<evidence type="ECO:0000256" key="13">
    <source>
        <dbReference type="SAM" id="Phobius"/>
    </source>
</evidence>
<evidence type="ECO:0000256" key="7">
    <source>
        <dbReference type="ARBA" id="ARBA00022967"/>
    </source>
</evidence>
<gene>
    <name evidence="15" type="ORF">Tci_881486</name>
</gene>
<evidence type="ECO:0000256" key="11">
    <source>
        <dbReference type="ARBA" id="ARBA00047726"/>
    </source>
</evidence>
<dbReference type="GO" id="GO:0042773">
    <property type="term" value="P:ATP synthesis coupled electron transport"/>
    <property type="evidence" value="ECO:0007669"/>
    <property type="project" value="InterPro"/>
</dbReference>
<keyword evidence="7" id="KW-1278">Translocase</keyword>
<dbReference type="EMBL" id="BKCJ011246016">
    <property type="protein sequence ID" value="GFD09517.1"/>
    <property type="molecule type" value="Genomic_DNA"/>
</dbReference>
<evidence type="ECO:0000256" key="1">
    <source>
        <dbReference type="ARBA" id="ARBA00004141"/>
    </source>
</evidence>
<organism evidence="15">
    <name type="scientific">Tanacetum cinerariifolium</name>
    <name type="common">Dalmatian daisy</name>
    <name type="synonym">Chrysanthemum cinerariifolium</name>
    <dbReference type="NCBI Taxonomy" id="118510"/>
    <lineage>
        <taxon>Eukaryota</taxon>
        <taxon>Viridiplantae</taxon>
        <taxon>Streptophyta</taxon>
        <taxon>Embryophyta</taxon>
        <taxon>Tracheophyta</taxon>
        <taxon>Spermatophyta</taxon>
        <taxon>Magnoliopsida</taxon>
        <taxon>eudicotyledons</taxon>
        <taxon>Gunneridae</taxon>
        <taxon>Pentapetalae</taxon>
        <taxon>asterids</taxon>
        <taxon>campanulids</taxon>
        <taxon>Asterales</taxon>
        <taxon>Asteraceae</taxon>
        <taxon>Asteroideae</taxon>
        <taxon>Anthemideae</taxon>
        <taxon>Anthemidinae</taxon>
        <taxon>Tanacetum</taxon>
    </lineage>
</organism>
<keyword evidence="6 13" id="KW-0812">Transmembrane</keyword>
<dbReference type="PANTHER" id="PTHR42829:SF2">
    <property type="entry name" value="NADH-UBIQUINONE OXIDOREDUCTASE CHAIN 5"/>
    <property type="match status" value="1"/>
</dbReference>
<comment type="catalytic activity">
    <reaction evidence="12">
        <text>a plastoquinone + NADH + (n+1) H(+)(in) = a plastoquinol + NAD(+) + n H(+)(out)</text>
        <dbReference type="Rhea" id="RHEA:42608"/>
        <dbReference type="Rhea" id="RHEA-COMP:9561"/>
        <dbReference type="Rhea" id="RHEA-COMP:9562"/>
        <dbReference type="ChEBI" id="CHEBI:15378"/>
        <dbReference type="ChEBI" id="CHEBI:17757"/>
        <dbReference type="ChEBI" id="CHEBI:57540"/>
        <dbReference type="ChEBI" id="CHEBI:57945"/>
        <dbReference type="ChEBI" id="CHEBI:62192"/>
    </reaction>
</comment>
<evidence type="ECO:0000256" key="6">
    <source>
        <dbReference type="ARBA" id="ARBA00022692"/>
    </source>
</evidence>
<dbReference type="InterPro" id="IPR001750">
    <property type="entry name" value="ND/Mrp_TM"/>
</dbReference>
<evidence type="ECO:0000256" key="12">
    <source>
        <dbReference type="ARBA" id="ARBA00048026"/>
    </source>
</evidence>
<protein>
    <submittedName>
        <fullName evidence="15">NADH dehydrogenase subunit 5, mitochondrial</fullName>
    </submittedName>
</protein>
<proteinExistence type="inferred from homology"/>
<keyword evidence="9" id="KW-0520">NAD</keyword>
<comment type="similarity">
    <text evidence="3">Belongs to the complex I subunit 5 family.</text>
</comment>
<reference evidence="15" key="1">
    <citation type="journal article" date="2019" name="Sci. Rep.">
        <title>Draft genome of Tanacetum cinerariifolium, the natural source of mosquito coil.</title>
        <authorList>
            <person name="Yamashiro T."/>
            <person name="Shiraishi A."/>
            <person name="Satake H."/>
            <person name="Nakayama K."/>
        </authorList>
    </citation>
    <scope>NUCLEOTIDE SEQUENCE</scope>
</reference>
<sequence>MENVLPGATAPYSALFYAAIPGLPFLGFLLNGLLNRKLSGMLAGLIGSATVLGVGLCSYLLIGFWNKHTNYNNAAKKAFIINRVGDLGFLLGIFLIYLTFNTVQYGEVFQKASLGQF</sequence>
<keyword evidence="8 13" id="KW-1133">Transmembrane helix</keyword>
<dbReference type="PANTHER" id="PTHR42829">
    <property type="entry name" value="NADH-UBIQUINONE OXIDOREDUCTASE CHAIN 5"/>
    <property type="match status" value="1"/>
</dbReference>
<evidence type="ECO:0000256" key="10">
    <source>
        <dbReference type="ARBA" id="ARBA00023136"/>
    </source>
</evidence>
<evidence type="ECO:0000259" key="14">
    <source>
        <dbReference type="Pfam" id="PF00361"/>
    </source>
</evidence>
<dbReference type="Pfam" id="PF00361">
    <property type="entry name" value="Proton_antipo_M"/>
    <property type="match status" value="1"/>
</dbReference>
<evidence type="ECO:0000256" key="5">
    <source>
        <dbReference type="ARBA" id="ARBA00022640"/>
    </source>
</evidence>
<evidence type="ECO:0000313" key="15">
    <source>
        <dbReference type="EMBL" id="GFD09517.1"/>
    </source>
</evidence>
<comment type="subcellular location">
    <subcellularLocation>
        <location evidence="1">Membrane</location>
        <topology evidence="1">Multi-pass membrane protein</topology>
    </subcellularLocation>
    <subcellularLocation>
        <location evidence="2">Plastid</location>
        <location evidence="2">Chloroplast thylakoid membrane</location>
    </subcellularLocation>
</comment>
<dbReference type="GO" id="GO:0015990">
    <property type="term" value="P:electron transport coupled proton transport"/>
    <property type="evidence" value="ECO:0007669"/>
    <property type="project" value="TreeGrafter"/>
</dbReference>
<comment type="caution">
    <text evidence="15">The sequence shown here is derived from an EMBL/GenBank/DDBJ whole genome shotgun (WGS) entry which is preliminary data.</text>
</comment>
<dbReference type="GO" id="GO:0003954">
    <property type="term" value="F:NADH dehydrogenase activity"/>
    <property type="evidence" value="ECO:0007669"/>
    <property type="project" value="TreeGrafter"/>
</dbReference>
<comment type="catalytic activity">
    <reaction evidence="11">
        <text>a plastoquinone + NADPH + (n+1) H(+)(in) = a plastoquinol + NADP(+) + n H(+)(out)</text>
        <dbReference type="Rhea" id="RHEA:42612"/>
        <dbReference type="Rhea" id="RHEA-COMP:9561"/>
        <dbReference type="Rhea" id="RHEA-COMP:9562"/>
        <dbReference type="ChEBI" id="CHEBI:15378"/>
        <dbReference type="ChEBI" id="CHEBI:17757"/>
        <dbReference type="ChEBI" id="CHEBI:57783"/>
        <dbReference type="ChEBI" id="CHEBI:58349"/>
        <dbReference type="ChEBI" id="CHEBI:62192"/>
    </reaction>
</comment>
<dbReference type="GO" id="GO:0009535">
    <property type="term" value="C:chloroplast thylakoid membrane"/>
    <property type="evidence" value="ECO:0007669"/>
    <property type="project" value="UniProtKB-SubCell"/>
</dbReference>
<dbReference type="GO" id="GO:0008137">
    <property type="term" value="F:NADH dehydrogenase (ubiquinone) activity"/>
    <property type="evidence" value="ECO:0007669"/>
    <property type="project" value="InterPro"/>
</dbReference>
<accession>A0A699THB5</accession>
<evidence type="ECO:0000256" key="2">
    <source>
        <dbReference type="ARBA" id="ARBA00004334"/>
    </source>
</evidence>
<keyword evidence="10 13" id="KW-0472">Membrane</keyword>
<name>A0A699THB5_TANCI</name>
<evidence type="ECO:0000256" key="3">
    <source>
        <dbReference type="ARBA" id="ARBA00008200"/>
    </source>
</evidence>
<dbReference type="AlphaFoldDB" id="A0A699THB5"/>
<evidence type="ECO:0000256" key="8">
    <source>
        <dbReference type="ARBA" id="ARBA00022989"/>
    </source>
</evidence>